<dbReference type="Proteomes" id="UP000036681">
    <property type="component" value="Unplaced"/>
</dbReference>
<name>A0A0M3IN56_ASCLU</name>
<dbReference type="WBParaSite" id="ALUE_0002018401-mRNA-1">
    <property type="protein sequence ID" value="ALUE_0002018401-mRNA-1"/>
    <property type="gene ID" value="ALUE_0002018401"/>
</dbReference>
<keyword evidence="1" id="KW-1185">Reference proteome</keyword>
<proteinExistence type="predicted"/>
<evidence type="ECO:0000313" key="2">
    <source>
        <dbReference type="WBParaSite" id="ALUE_0002018401-mRNA-1"/>
    </source>
</evidence>
<evidence type="ECO:0000313" key="1">
    <source>
        <dbReference type="Proteomes" id="UP000036681"/>
    </source>
</evidence>
<protein>
    <submittedName>
        <fullName evidence="2">Uncharacterized protein</fullName>
    </submittedName>
</protein>
<accession>A0A0M3IN56</accession>
<dbReference type="AlphaFoldDB" id="A0A0M3IN56"/>
<reference evidence="2" key="1">
    <citation type="submission" date="2017-02" db="UniProtKB">
        <authorList>
            <consortium name="WormBaseParasite"/>
        </authorList>
    </citation>
    <scope>IDENTIFICATION</scope>
</reference>
<sequence length="94" mass="10823">MSPDSNQNGGGNKWYSVTQRNLENEEMWEANKRAKRRTYKTYKKYNADEPKKQEVVTADRLFKKVLIAGRLSGALSMPYDTVIPKNVNMLSLLP</sequence>
<organism evidence="1 2">
    <name type="scientific">Ascaris lumbricoides</name>
    <name type="common">Giant roundworm</name>
    <dbReference type="NCBI Taxonomy" id="6252"/>
    <lineage>
        <taxon>Eukaryota</taxon>
        <taxon>Metazoa</taxon>
        <taxon>Ecdysozoa</taxon>
        <taxon>Nematoda</taxon>
        <taxon>Chromadorea</taxon>
        <taxon>Rhabditida</taxon>
        <taxon>Spirurina</taxon>
        <taxon>Ascaridomorpha</taxon>
        <taxon>Ascaridoidea</taxon>
        <taxon>Ascarididae</taxon>
        <taxon>Ascaris</taxon>
    </lineage>
</organism>